<accession>A0A409YC92</accession>
<evidence type="ECO:0000313" key="4">
    <source>
        <dbReference type="Proteomes" id="UP000284842"/>
    </source>
</evidence>
<keyword evidence="4" id="KW-1185">Reference proteome</keyword>
<dbReference type="InterPro" id="IPR045339">
    <property type="entry name" value="DUF6534"/>
</dbReference>
<dbReference type="Proteomes" id="UP000284842">
    <property type="component" value="Unassembled WGS sequence"/>
</dbReference>
<dbReference type="OrthoDB" id="3265526at2759"/>
<feature type="transmembrane region" description="Helical" evidence="1">
    <location>
        <begin position="6"/>
        <end position="33"/>
    </location>
</feature>
<dbReference type="STRING" id="181874.A0A409YC92"/>
<dbReference type="PANTHER" id="PTHR40465">
    <property type="entry name" value="CHROMOSOME 1, WHOLE GENOME SHOTGUN SEQUENCE"/>
    <property type="match status" value="1"/>
</dbReference>
<evidence type="ECO:0000313" key="3">
    <source>
        <dbReference type="EMBL" id="PPR00626.1"/>
    </source>
</evidence>
<sequence length="304" mass="33585">MDVQPLFGPMLIGVFLAMILYGVLILQVLYLFVVEMIHSGFAMAIMYQPLIIHFGEEQAITRFPAALAAEPILGVAVSTPIQLFIAYRIYRLQKSIWIALLVTILAILSCCGGVWTTIRVLSYRVFAKKPETHPPVMLWLIGSATADILITASLSYSLWVRRTGIRATDAIITRIIIYTIQTGLITSIAAILVVVLLIALPNLTVNFIFDVTLVKLYAITLLSSLNGRVSLNEEWNQRNLLFDNPFPSTRAGASRIEVSSAYLLNRRQPGPSLSVQGWQTQTKSGTIKFAPGNDYWISGTIVAA</sequence>
<feature type="transmembrane region" description="Helical" evidence="1">
    <location>
        <begin position="136"/>
        <end position="159"/>
    </location>
</feature>
<proteinExistence type="predicted"/>
<feature type="domain" description="DUF6534" evidence="2">
    <location>
        <begin position="143"/>
        <end position="229"/>
    </location>
</feature>
<dbReference type="EMBL" id="NHTK01001301">
    <property type="protein sequence ID" value="PPR00626.1"/>
    <property type="molecule type" value="Genomic_DNA"/>
</dbReference>
<dbReference type="Pfam" id="PF20152">
    <property type="entry name" value="DUF6534"/>
    <property type="match status" value="1"/>
</dbReference>
<keyword evidence="1" id="KW-0472">Membrane</keyword>
<name>A0A409YC92_9AGAR</name>
<dbReference type="InParanoid" id="A0A409YC92"/>
<gene>
    <name evidence="3" type="ORF">CVT24_005487</name>
</gene>
<protein>
    <recommendedName>
        <fullName evidence="2">DUF6534 domain-containing protein</fullName>
    </recommendedName>
</protein>
<organism evidence="3 4">
    <name type="scientific">Panaeolus cyanescens</name>
    <dbReference type="NCBI Taxonomy" id="181874"/>
    <lineage>
        <taxon>Eukaryota</taxon>
        <taxon>Fungi</taxon>
        <taxon>Dikarya</taxon>
        <taxon>Basidiomycota</taxon>
        <taxon>Agaricomycotina</taxon>
        <taxon>Agaricomycetes</taxon>
        <taxon>Agaricomycetidae</taxon>
        <taxon>Agaricales</taxon>
        <taxon>Agaricineae</taxon>
        <taxon>Galeropsidaceae</taxon>
        <taxon>Panaeolus</taxon>
    </lineage>
</organism>
<feature type="transmembrane region" description="Helical" evidence="1">
    <location>
        <begin position="171"/>
        <end position="199"/>
    </location>
</feature>
<keyword evidence="1" id="KW-0812">Transmembrane</keyword>
<feature type="transmembrane region" description="Helical" evidence="1">
    <location>
        <begin position="96"/>
        <end position="116"/>
    </location>
</feature>
<dbReference type="AlphaFoldDB" id="A0A409YC92"/>
<evidence type="ECO:0000256" key="1">
    <source>
        <dbReference type="SAM" id="Phobius"/>
    </source>
</evidence>
<comment type="caution">
    <text evidence="3">The sequence shown here is derived from an EMBL/GenBank/DDBJ whole genome shotgun (WGS) entry which is preliminary data.</text>
</comment>
<evidence type="ECO:0000259" key="2">
    <source>
        <dbReference type="Pfam" id="PF20152"/>
    </source>
</evidence>
<keyword evidence="1" id="KW-1133">Transmembrane helix</keyword>
<reference evidence="3 4" key="1">
    <citation type="journal article" date="2018" name="Evol. Lett.">
        <title>Horizontal gene cluster transfer increased hallucinogenic mushroom diversity.</title>
        <authorList>
            <person name="Reynolds H.T."/>
            <person name="Vijayakumar V."/>
            <person name="Gluck-Thaler E."/>
            <person name="Korotkin H.B."/>
            <person name="Matheny P.B."/>
            <person name="Slot J.C."/>
        </authorList>
    </citation>
    <scope>NUCLEOTIDE SEQUENCE [LARGE SCALE GENOMIC DNA]</scope>
    <source>
        <strain evidence="3 4">2629</strain>
    </source>
</reference>
<dbReference type="PANTHER" id="PTHR40465:SF1">
    <property type="entry name" value="DUF6534 DOMAIN-CONTAINING PROTEIN"/>
    <property type="match status" value="1"/>
</dbReference>